<evidence type="ECO:0000256" key="7">
    <source>
        <dbReference type="ARBA" id="ARBA00022842"/>
    </source>
</evidence>
<evidence type="ECO:0000259" key="13">
    <source>
        <dbReference type="PROSITE" id="PS51746"/>
    </source>
</evidence>
<evidence type="ECO:0000256" key="1">
    <source>
        <dbReference type="ARBA" id="ARBA00001936"/>
    </source>
</evidence>
<dbReference type="SMART" id="SM00332">
    <property type="entry name" value="PP2Cc"/>
    <property type="match status" value="1"/>
</dbReference>
<gene>
    <name evidence="14" type="ORF">FCM35_KLT16251</name>
</gene>
<evidence type="ECO:0000256" key="5">
    <source>
        <dbReference type="ARBA" id="ARBA00022723"/>
    </source>
</evidence>
<evidence type="ECO:0000256" key="9">
    <source>
        <dbReference type="ARBA" id="ARBA00023211"/>
    </source>
</evidence>
<dbReference type="GO" id="GO:0046872">
    <property type="term" value="F:metal ion binding"/>
    <property type="evidence" value="ECO:0007669"/>
    <property type="project" value="UniProtKB-KW"/>
</dbReference>
<keyword evidence="6" id="KW-0378">Hydrolase</keyword>
<dbReference type="OrthoDB" id="420076at2759"/>
<sequence>MGSSASRLLSCVRPSASAAAAPPPLDETLGHSFCYLRSSSLDAPTSDTAFLSISGASVSANSSTPIPIHSSDSFLPTTHFNSSSSFSALPLQLATSATSASLDRGFFLSGPIECGALSGPLDPVQFSGPLVSDKQKPKSLSKRFQRRRRPASFSLKRCASEKNHRPWVVPIPNGAGTITGTGMEGVQWAQGKAGEDRVHVVISEEHRWIFVGIYDGFNGPDAPDFLVSHLYQSLHVYLRGLFWEQGKGRDEPKCDKIGRQLWQFLEEDECGLEFSGTGRFAFSLSKIRFRRKTSKFKEEILMPTPSKEATRAKKMGPITDHNTVLNALSQSLESTEKLYLEMAEKLIDSNPELALMGSCLLVALIRDDDVYVMNVGDSRAIIAQCASNGGNGEDGEMEGTERDGAGLVAHQLSTDHSTSIEEEVLRIKTDHPDDNKCIVNDRVKGRLKVTRAFGAGYLKQAKWNNGLLEMFRNEFVGTAPYVTCTPSLCHYKLGPADQFLVLSSDGLYQYLSNEEVVLHVENFMQRFPDGDPAQSLIEELLFRAAKKAGMDLYELLDIPQGDRRKYHDDITVIVISLEGRIWKFSGSCSSCLVGEVS</sequence>
<dbReference type="Pfam" id="PF00481">
    <property type="entry name" value="PP2C"/>
    <property type="match status" value="1"/>
</dbReference>
<keyword evidence="15" id="KW-1185">Reference proteome</keyword>
<comment type="caution">
    <text evidence="14">The sequence shown here is derived from an EMBL/GenBank/DDBJ whole genome shotgun (WGS) entry which is preliminary data.</text>
</comment>
<comment type="catalytic activity">
    <reaction evidence="10">
        <text>O-phospho-L-seryl-[protein] + H2O = L-seryl-[protein] + phosphate</text>
        <dbReference type="Rhea" id="RHEA:20629"/>
        <dbReference type="Rhea" id="RHEA-COMP:9863"/>
        <dbReference type="Rhea" id="RHEA-COMP:11604"/>
        <dbReference type="ChEBI" id="CHEBI:15377"/>
        <dbReference type="ChEBI" id="CHEBI:29999"/>
        <dbReference type="ChEBI" id="CHEBI:43474"/>
        <dbReference type="ChEBI" id="CHEBI:83421"/>
        <dbReference type="EC" id="3.1.3.16"/>
    </reaction>
</comment>
<feature type="region of interest" description="Disordered" evidence="12">
    <location>
        <begin position="127"/>
        <end position="149"/>
    </location>
</feature>
<dbReference type="InterPro" id="IPR001932">
    <property type="entry name" value="PPM-type_phosphatase-like_dom"/>
</dbReference>
<organism evidence="14 15">
    <name type="scientific">Carex littledalei</name>
    <dbReference type="NCBI Taxonomy" id="544730"/>
    <lineage>
        <taxon>Eukaryota</taxon>
        <taxon>Viridiplantae</taxon>
        <taxon>Streptophyta</taxon>
        <taxon>Embryophyta</taxon>
        <taxon>Tracheophyta</taxon>
        <taxon>Spermatophyta</taxon>
        <taxon>Magnoliopsida</taxon>
        <taxon>Liliopsida</taxon>
        <taxon>Poales</taxon>
        <taxon>Cyperaceae</taxon>
        <taxon>Cyperoideae</taxon>
        <taxon>Cariceae</taxon>
        <taxon>Carex</taxon>
        <taxon>Carex subgen. Euthyceras</taxon>
    </lineage>
</organism>
<evidence type="ECO:0000256" key="3">
    <source>
        <dbReference type="ARBA" id="ARBA00006702"/>
    </source>
</evidence>
<accession>A0A833R8T5</accession>
<reference evidence="14" key="1">
    <citation type="submission" date="2020-01" db="EMBL/GenBank/DDBJ databases">
        <title>Genome sequence of Kobresia littledalei, the first chromosome-level genome in the family Cyperaceae.</title>
        <authorList>
            <person name="Qu G."/>
        </authorList>
    </citation>
    <scope>NUCLEOTIDE SEQUENCE</scope>
    <source>
        <strain evidence="14">C.B.Clarke</strain>
        <tissue evidence="14">Leaf</tissue>
    </source>
</reference>
<comment type="catalytic activity">
    <reaction evidence="11">
        <text>O-phospho-L-threonyl-[protein] + H2O = L-threonyl-[protein] + phosphate</text>
        <dbReference type="Rhea" id="RHEA:47004"/>
        <dbReference type="Rhea" id="RHEA-COMP:11060"/>
        <dbReference type="Rhea" id="RHEA-COMP:11605"/>
        <dbReference type="ChEBI" id="CHEBI:15377"/>
        <dbReference type="ChEBI" id="CHEBI:30013"/>
        <dbReference type="ChEBI" id="CHEBI:43474"/>
        <dbReference type="ChEBI" id="CHEBI:61977"/>
        <dbReference type="EC" id="3.1.3.16"/>
    </reaction>
</comment>
<evidence type="ECO:0000313" key="15">
    <source>
        <dbReference type="Proteomes" id="UP000623129"/>
    </source>
</evidence>
<evidence type="ECO:0000256" key="2">
    <source>
        <dbReference type="ARBA" id="ARBA00001946"/>
    </source>
</evidence>
<comment type="cofactor">
    <cofactor evidence="1">
        <name>Mn(2+)</name>
        <dbReference type="ChEBI" id="CHEBI:29035"/>
    </cofactor>
</comment>
<proteinExistence type="inferred from homology"/>
<dbReference type="InterPro" id="IPR015655">
    <property type="entry name" value="PP2C"/>
</dbReference>
<feature type="compositionally biased region" description="Basic residues" evidence="12">
    <location>
        <begin position="137"/>
        <end position="149"/>
    </location>
</feature>
<keyword evidence="7" id="KW-0460">Magnesium</keyword>
<evidence type="ECO:0000256" key="4">
    <source>
        <dbReference type="ARBA" id="ARBA00013081"/>
    </source>
</evidence>
<keyword evidence="5" id="KW-0479">Metal-binding</keyword>
<dbReference type="SUPFAM" id="SSF81606">
    <property type="entry name" value="PP2C-like"/>
    <property type="match status" value="1"/>
</dbReference>
<comment type="cofactor">
    <cofactor evidence="2">
        <name>Mg(2+)</name>
        <dbReference type="ChEBI" id="CHEBI:18420"/>
    </cofactor>
</comment>
<evidence type="ECO:0000256" key="8">
    <source>
        <dbReference type="ARBA" id="ARBA00022912"/>
    </source>
</evidence>
<keyword evidence="8" id="KW-0904">Protein phosphatase</keyword>
<dbReference type="Proteomes" id="UP000623129">
    <property type="component" value="Unassembled WGS sequence"/>
</dbReference>
<dbReference type="PANTHER" id="PTHR13832:SF301">
    <property type="entry name" value="PROTEIN PHOSPHATASE 2C 29"/>
    <property type="match status" value="1"/>
</dbReference>
<feature type="domain" description="PPM-type phosphatase" evidence="13">
    <location>
        <begin position="180"/>
        <end position="577"/>
    </location>
</feature>
<name>A0A833R8T5_9POAL</name>
<protein>
    <recommendedName>
        <fullName evidence="4">protein-serine/threonine phosphatase</fullName>
        <ecNumber evidence="4">3.1.3.16</ecNumber>
    </recommendedName>
</protein>
<dbReference type="FunFam" id="3.60.40.10:FF:000053">
    <property type="entry name" value="Protein phosphatase 2C 29"/>
    <property type="match status" value="1"/>
</dbReference>
<dbReference type="PROSITE" id="PS51746">
    <property type="entry name" value="PPM_2"/>
    <property type="match status" value="1"/>
</dbReference>
<comment type="similarity">
    <text evidence="3">Belongs to the PP2C family.</text>
</comment>
<evidence type="ECO:0000256" key="12">
    <source>
        <dbReference type="SAM" id="MobiDB-lite"/>
    </source>
</evidence>
<evidence type="ECO:0000256" key="6">
    <source>
        <dbReference type="ARBA" id="ARBA00022801"/>
    </source>
</evidence>
<dbReference type="AlphaFoldDB" id="A0A833R8T5"/>
<dbReference type="Gene3D" id="3.60.40.10">
    <property type="entry name" value="PPM-type phosphatase domain"/>
    <property type="match status" value="1"/>
</dbReference>
<dbReference type="EMBL" id="SWLB01000003">
    <property type="protein sequence ID" value="KAF3340480.1"/>
    <property type="molecule type" value="Genomic_DNA"/>
</dbReference>
<dbReference type="CDD" id="cd00143">
    <property type="entry name" value="PP2Cc"/>
    <property type="match status" value="1"/>
</dbReference>
<dbReference type="InterPro" id="IPR036457">
    <property type="entry name" value="PPM-type-like_dom_sf"/>
</dbReference>
<dbReference type="GO" id="GO:0004722">
    <property type="term" value="F:protein serine/threonine phosphatase activity"/>
    <property type="evidence" value="ECO:0007669"/>
    <property type="project" value="UniProtKB-EC"/>
</dbReference>
<evidence type="ECO:0000256" key="10">
    <source>
        <dbReference type="ARBA" id="ARBA00047761"/>
    </source>
</evidence>
<evidence type="ECO:0000256" key="11">
    <source>
        <dbReference type="ARBA" id="ARBA00048336"/>
    </source>
</evidence>
<dbReference type="EC" id="3.1.3.16" evidence="4"/>
<keyword evidence="9" id="KW-0464">Manganese</keyword>
<dbReference type="PANTHER" id="PTHR13832">
    <property type="entry name" value="PROTEIN PHOSPHATASE 2C"/>
    <property type="match status" value="1"/>
</dbReference>
<evidence type="ECO:0000313" key="14">
    <source>
        <dbReference type="EMBL" id="KAF3340480.1"/>
    </source>
</evidence>